<feature type="signal peptide" evidence="3">
    <location>
        <begin position="1"/>
        <end position="15"/>
    </location>
</feature>
<keyword evidence="3" id="KW-0732">Signal</keyword>
<feature type="region of interest" description="Disordered" evidence="1">
    <location>
        <begin position="295"/>
        <end position="417"/>
    </location>
</feature>
<evidence type="ECO:0000313" key="4">
    <source>
        <dbReference type="EMBL" id="CAG5087749.1"/>
    </source>
</evidence>
<evidence type="ECO:0000256" key="2">
    <source>
        <dbReference type="SAM" id="Phobius"/>
    </source>
</evidence>
<feature type="chain" id="PRO_5046176642" evidence="3">
    <location>
        <begin position="16"/>
        <end position="417"/>
    </location>
</feature>
<keyword evidence="2" id="KW-0472">Membrane</keyword>
<dbReference type="Proteomes" id="UP001158576">
    <property type="component" value="Chromosome PAR"/>
</dbReference>
<feature type="transmembrane region" description="Helical" evidence="2">
    <location>
        <begin position="244"/>
        <end position="262"/>
    </location>
</feature>
<accession>A0ABN7RWH7</accession>
<name>A0ABN7RWH7_OIKDI</name>
<evidence type="ECO:0000313" key="5">
    <source>
        <dbReference type="Proteomes" id="UP001158576"/>
    </source>
</evidence>
<gene>
    <name evidence="4" type="ORF">OKIOD_LOCUS3182</name>
</gene>
<dbReference type="EMBL" id="OU015568">
    <property type="protein sequence ID" value="CAG5087749.1"/>
    <property type="molecule type" value="Genomic_DNA"/>
</dbReference>
<keyword evidence="2" id="KW-0812">Transmembrane</keyword>
<feature type="region of interest" description="Disordered" evidence="1">
    <location>
        <begin position="127"/>
        <end position="182"/>
    </location>
</feature>
<evidence type="ECO:0000256" key="3">
    <source>
        <dbReference type="SAM" id="SignalP"/>
    </source>
</evidence>
<reference evidence="4 5" key="1">
    <citation type="submission" date="2021-04" db="EMBL/GenBank/DDBJ databases">
        <authorList>
            <person name="Bliznina A."/>
        </authorList>
    </citation>
    <scope>NUCLEOTIDE SEQUENCE [LARGE SCALE GENOMIC DNA]</scope>
</reference>
<keyword evidence="5" id="KW-1185">Reference proteome</keyword>
<feature type="compositionally biased region" description="Polar residues" evidence="1">
    <location>
        <begin position="364"/>
        <end position="379"/>
    </location>
</feature>
<evidence type="ECO:0000256" key="1">
    <source>
        <dbReference type="SAM" id="MobiDB-lite"/>
    </source>
</evidence>
<keyword evidence="2" id="KW-1133">Transmembrane helix</keyword>
<organism evidence="4 5">
    <name type="scientific">Oikopleura dioica</name>
    <name type="common">Tunicate</name>
    <dbReference type="NCBI Taxonomy" id="34765"/>
    <lineage>
        <taxon>Eukaryota</taxon>
        <taxon>Metazoa</taxon>
        <taxon>Chordata</taxon>
        <taxon>Tunicata</taxon>
        <taxon>Appendicularia</taxon>
        <taxon>Copelata</taxon>
        <taxon>Oikopleuridae</taxon>
        <taxon>Oikopleura</taxon>
    </lineage>
</organism>
<sequence>MKIFWFAAILNNVGAFMDCSKGSDSAKSSLEFVVTPFFPRRTARVVQCKYTITCNFGDYIKLIPDIIEIPCNGDNGIYVQEKGGMAGPFCGKKHMPAFVSKDVTVDIYINIEAVIPANGARAKLGYKTVSKPAGPPIRGGRGLPDSLKSGLNRPDANSQTDPNLERNRQLQKSQDAMYEVENDPSEFRRMYDAKNANRWISETSNERVQPVNTFNRGRAYDDYGSRGLDSVLLSGSKDGQMAKMAVPVVVLMILVAIVVPIMHQRRQKMKQDLQKIQPEEKKAPAARPNYLDDLKKEPDFIPITPPETLQKKEEEAKQNSILSKKNAKSTDIIKVPPAPANTISNKNDSGIEKTEEQEHKPVKTISTESKDSQATTAPSMISEVKSETTTTIGVSVSGRPGRPRKSSQPKDEDRPSY</sequence>
<feature type="compositionally biased region" description="Basic and acidic residues" evidence="1">
    <location>
        <begin position="408"/>
        <end position="417"/>
    </location>
</feature>
<feature type="compositionally biased region" description="Basic and acidic residues" evidence="1">
    <location>
        <begin position="349"/>
        <end position="361"/>
    </location>
</feature>
<protein>
    <submittedName>
        <fullName evidence="4">Oidioi.mRNA.OKI2018_I69.PAR.g11624.t1.cds</fullName>
    </submittedName>
</protein>
<proteinExistence type="predicted"/>